<evidence type="ECO:0000313" key="2">
    <source>
        <dbReference type="Proteomes" id="UP000057134"/>
    </source>
</evidence>
<keyword evidence="2" id="KW-1185">Reference proteome</keyword>
<name>A0A0N9XED2_MYCFO</name>
<dbReference type="PATRIC" id="fig|1766.6.peg.598"/>
<dbReference type="EMBL" id="CP011269">
    <property type="protein sequence ID" value="ALI24466.1"/>
    <property type="molecule type" value="Genomic_DNA"/>
</dbReference>
<gene>
    <name evidence="1" type="ORF">XA26_06050</name>
</gene>
<dbReference type="RefSeq" id="WP_054600976.1">
    <property type="nucleotide sequence ID" value="NZ_CP011269.1"/>
</dbReference>
<dbReference type="AlphaFoldDB" id="A0A0N9XED2"/>
<dbReference type="Proteomes" id="UP000057134">
    <property type="component" value="Chromosome"/>
</dbReference>
<protein>
    <submittedName>
        <fullName evidence="1">Phage protein</fullName>
    </submittedName>
</protein>
<evidence type="ECO:0000313" key="1">
    <source>
        <dbReference type="EMBL" id="ALI24466.1"/>
    </source>
</evidence>
<dbReference type="STRING" id="1766.XA26_06050"/>
<sequence length="366" mass="40012">MGGVVGKGDIVVNTTNDGVPIDQLWSEFEEANQLYNVHKTSIAGLLSYRTVLPAEYIAQSLTAEQMDEATEFGVPRGMAPPPKYAKLGFTFHDFDKATRISWRFLRGATAEQVRSVATRVFEADTNKLQELVFGRLFSNVPTANDFQHTVYSLWNGDGMVPPSFMGKAFDGTHTHYLVSGGATIDSQDVELAINHVTEHGYGITPGSQLVLLVNPAESEHVQSWRAGQENANTQEARWDFVPSSNAPAWISAENIHGAIPPPDFHGLKVLGSYGKAWVIESYVIPQGYFAVVATGGLNSADNPLALREHEKPEWRGLKLVPGPWARYPLVESFFMRGIGVGTRHRGAAVVVQCKASGSYDVPTIVL</sequence>
<proteinExistence type="predicted"/>
<organism evidence="1 2">
    <name type="scientific">Mycolicibacterium fortuitum</name>
    <name type="common">Mycobacterium fortuitum</name>
    <dbReference type="NCBI Taxonomy" id="1766"/>
    <lineage>
        <taxon>Bacteria</taxon>
        <taxon>Bacillati</taxon>
        <taxon>Actinomycetota</taxon>
        <taxon>Actinomycetes</taxon>
        <taxon>Mycobacteriales</taxon>
        <taxon>Mycobacteriaceae</taxon>
        <taxon>Mycolicibacterium</taxon>
    </lineage>
</organism>
<dbReference type="KEGG" id="mft:XA26_06050"/>
<reference evidence="1 2" key="1">
    <citation type="journal article" date="2015" name="MBio">
        <title>Enzymatic Degradation of Phenazines Can Generate Energy and Protect Sensitive Organisms from Toxicity.</title>
        <authorList>
            <person name="Costa K.C."/>
            <person name="Bergkessel M."/>
            <person name="Saunders S."/>
            <person name="Korlach J."/>
            <person name="Newman D.K."/>
        </authorList>
    </citation>
    <scope>NUCLEOTIDE SEQUENCE [LARGE SCALE GENOMIC DNA]</scope>
    <source>
        <strain evidence="1 2">CT6</strain>
    </source>
</reference>
<accession>A0A0N9XED2</accession>